<dbReference type="GO" id="GO:0044295">
    <property type="term" value="C:axonal growth cone"/>
    <property type="evidence" value="ECO:0007669"/>
    <property type="project" value="TreeGrafter"/>
</dbReference>
<proteinExistence type="predicted"/>
<feature type="compositionally biased region" description="Polar residues" evidence="2">
    <location>
        <begin position="426"/>
        <end position="439"/>
    </location>
</feature>
<evidence type="ECO:0000313" key="3">
    <source>
        <dbReference type="EMBL" id="KAJ8382146.1"/>
    </source>
</evidence>
<dbReference type="PANTHER" id="PTHR46606">
    <property type="entry name" value="SHOOTIN-1"/>
    <property type="match status" value="1"/>
</dbReference>
<evidence type="ECO:0000256" key="2">
    <source>
        <dbReference type="SAM" id="MobiDB-lite"/>
    </source>
</evidence>
<name>A0A9Q1GEL8_SYNKA</name>
<organism evidence="3 4">
    <name type="scientific">Synaphobranchus kaupii</name>
    <name type="common">Kaup's arrowtooth eel</name>
    <dbReference type="NCBI Taxonomy" id="118154"/>
    <lineage>
        <taxon>Eukaryota</taxon>
        <taxon>Metazoa</taxon>
        <taxon>Chordata</taxon>
        <taxon>Craniata</taxon>
        <taxon>Vertebrata</taxon>
        <taxon>Euteleostomi</taxon>
        <taxon>Actinopterygii</taxon>
        <taxon>Neopterygii</taxon>
        <taxon>Teleostei</taxon>
        <taxon>Anguilliformes</taxon>
        <taxon>Synaphobranchidae</taxon>
        <taxon>Synaphobranchus</taxon>
    </lineage>
</organism>
<dbReference type="InterPro" id="IPR024849">
    <property type="entry name" value="Shootin-1"/>
</dbReference>
<sequence length="466" mass="53519">MKRSGEESSSSSEDEEEFQCQILEKERDEATQKLFEIEHVSAQLLKEMDALETQFQIERSCRESAEAFAVKMTKENKVLKRRSQALLPLIPELPENLDALTFDLQNDLVPEEDSDVSIVSVLQWQCQVRDLQSSLDQLLGEKIQLSDQVETLKREQSELKEQLAVEVEEREALLRRLNKQSRTLHKVKRVSQLATQEFNDITQRLQLEKGLRQHAETFAHQMLLKQREAQRLSMSLVQSTESGPQLQQALEQVAHISSALEEIRLQHQNQVLQTQAALEETSMLSELQSVRAQLERREGERRAMEAQLERSEGERRAMETQLSDAQHSVTELQEEGQPSSDIKSRAVDEMMERIKKGIVLRPTQRPQQESVKRPGFRRGASRKRISRHVGEVELQTVLQRRRRAMGDEQACPTPPKSPDPQSPSPANSTLPWAGESSTPVLRRLKQNREKRNSRVTASEYVIWGNS</sequence>
<dbReference type="OrthoDB" id="6111338at2759"/>
<dbReference type="GO" id="GO:0031252">
    <property type="term" value="C:cell leading edge"/>
    <property type="evidence" value="ECO:0007669"/>
    <property type="project" value="TreeGrafter"/>
</dbReference>
<feature type="region of interest" description="Disordered" evidence="2">
    <location>
        <begin position="402"/>
        <end position="466"/>
    </location>
</feature>
<feature type="compositionally biased region" description="Polar residues" evidence="2">
    <location>
        <begin position="320"/>
        <end position="341"/>
    </location>
</feature>
<evidence type="ECO:0000256" key="1">
    <source>
        <dbReference type="SAM" id="Coils"/>
    </source>
</evidence>
<feature type="compositionally biased region" description="Pro residues" evidence="2">
    <location>
        <begin position="412"/>
        <end position="423"/>
    </location>
</feature>
<feature type="compositionally biased region" description="Basic residues" evidence="2">
    <location>
        <begin position="374"/>
        <end position="387"/>
    </location>
</feature>
<dbReference type="PANTHER" id="PTHR46606:SF4">
    <property type="entry name" value="SHOOTIN-1"/>
    <property type="match status" value="1"/>
</dbReference>
<protein>
    <recommendedName>
        <fullName evidence="5">Shootin-1</fullName>
    </recommendedName>
</protein>
<dbReference type="GO" id="GO:0005737">
    <property type="term" value="C:cytoplasm"/>
    <property type="evidence" value="ECO:0007669"/>
    <property type="project" value="TreeGrafter"/>
</dbReference>
<dbReference type="Proteomes" id="UP001152622">
    <property type="component" value="Chromosome 1"/>
</dbReference>
<feature type="coiled-coil region" evidence="1">
    <location>
        <begin position="13"/>
        <end position="40"/>
    </location>
</feature>
<reference evidence="3" key="1">
    <citation type="journal article" date="2023" name="Science">
        <title>Genome structures resolve the early diversification of teleost fishes.</title>
        <authorList>
            <person name="Parey E."/>
            <person name="Louis A."/>
            <person name="Montfort J."/>
            <person name="Bouchez O."/>
            <person name="Roques C."/>
            <person name="Iampietro C."/>
            <person name="Lluch J."/>
            <person name="Castinel A."/>
            <person name="Donnadieu C."/>
            <person name="Desvignes T."/>
            <person name="Floi Bucao C."/>
            <person name="Jouanno E."/>
            <person name="Wen M."/>
            <person name="Mejri S."/>
            <person name="Dirks R."/>
            <person name="Jansen H."/>
            <person name="Henkel C."/>
            <person name="Chen W.J."/>
            <person name="Zahm M."/>
            <person name="Cabau C."/>
            <person name="Klopp C."/>
            <person name="Thompson A.W."/>
            <person name="Robinson-Rechavi M."/>
            <person name="Braasch I."/>
            <person name="Lecointre G."/>
            <person name="Bobe J."/>
            <person name="Postlethwait J.H."/>
            <person name="Berthelot C."/>
            <person name="Roest Crollius H."/>
            <person name="Guiguen Y."/>
        </authorList>
    </citation>
    <scope>NUCLEOTIDE SEQUENCE</scope>
    <source>
        <strain evidence="3">WJC10195</strain>
    </source>
</reference>
<dbReference type="AlphaFoldDB" id="A0A9Q1GEL8"/>
<evidence type="ECO:0008006" key="5">
    <source>
        <dbReference type="Google" id="ProtNLM"/>
    </source>
</evidence>
<dbReference type="GO" id="GO:2001224">
    <property type="term" value="P:positive regulation of neuron migration"/>
    <property type="evidence" value="ECO:0007669"/>
    <property type="project" value="TreeGrafter"/>
</dbReference>
<accession>A0A9Q1GEL8</accession>
<feature type="compositionally biased region" description="Basic and acidic residues" evidence="2">
    <location>
        <begin position="295"/>
        <end position="318"/>
    </location>
</feature>
<feature type="region of interest" description="Disordered" evidence="2">
    <location>
        <begin position="295"/>
        <end position="344"/>
    </location>
</feature>
<keyword evidence="4" id="KW-1185">Reference proteome</keyword>
<feature type="region of interest" description="Disordered" evidence="2">
    <location>
        <begin position="359"/>
        <end position="388"/>
    </location>
</feature>
<feature type="coiled-coil region" evidence="1">
    <location>
        <begin position="128"/>
        <end position="180"/>
    </location>
</feature>
<dbReference type="EMBL" id="JAINUF010000001">
    <property type="protein sequence ID" value="KAJ8382146.1"/>
    <property type="molecule type" value="Genomic_DNA"/>
</dbReference>
<evidence type="ECO:0000313" key="4">
    <source>
        <dbReference type="Proteomes" id="UP001152622"/>
    </source>
</evidence>
<keyword evidence="1" id="KW-0175">Coiled coil</keyword>
<dbReference type="GO" id="GO:0048812">
    <property type="term" value="P:neuron projection morphogenesis"/>
    <property type="evidence" value="ECO:0007669"/>
    <property type="project" value="TreeGrafter"/>
</dbReference>
<gene>
    <name evidence="3" type="ORF">SKAU_G00029240</name>
</gene>
<comment type="caution">
    <text evidence="3">The sequence shown here is derived from an EMBL/GenBank/DDBJ whole genome shotgun (WGS) entry which is preliminary data.</text>
</comment>